<evidence type="ECO:0000256" key="1">
    <source>
        <dbReference type="SAM" id="MobiDB-lite"/>
    </source>
</evidence>
<dbReference type="HOGENOM" id="CLU_621115_0_0_1"/>
<proteinExistence type="predicted"/>
<evidence type="ECO:0000313" key="2">
    <source>
        <dbReference type="EMBL" id="GAK66786.1"/>
    </source>
</evidence>
<feature type="compositionally biased region" description="Polar residues" evidence="1">
    <location>
        <begin position="126"/>
        <end position="139"/>
    </location>
</feature>
<feature type="region of interest" description="Disordered" evidence="1">
    <location>
        <begin position="92"/>
        <end position="141"/>
    </location>
</feature>
<reference evidence="2" key="1">
    <citation type="submission" date="2014-07" db="EMBL/GenBank/DDBJ databases">
        <title>Draft genome sequence of the yeast Pseudozyma antarctica JCM 10317 known as a producer of lipase B which used in a wide range of industrial applications.</title>
        <authorList>
            <person name="Morita T."/>
            <person name="Saika A."/>
            <person name="Koike H."/>
        </authorList>
    </citation>
    <scope>NUCLEOTIDE SEQUENCE</scope>
    <source>
        <strain evidence="2">JCM 10317</strain>
    </source>
</reference>
<organism evidence="2">
    <name type="scientific">Pseudozyma antarctica</name>
    <name type="common">Yeast</name>
    <name type="synonym">Candida antarctica</name>
    <dbReference type="NCBI Taxonomy" id="84753"/>
    <lineage>
        <taxon>Eukaryota</taxon>
        <taxon>Fungi</taxon>
        <taxon>Dikarya</taxon>
        <taxon>Basidiomycota</taxon>
        <taxon>Ustilaginomycotina</taxon>
        <taxon>Ustilaginomycetes</taxon>
        <taxon>Ustilaginales</taxon>
        <taxon>Ustilaginaceae</taxon>
        <taxon>Moesziomyces</taxon>
    </lineage>
</organism>
<dbReference type="Proteomes" id="UP000053758">
    <property type="component" value="Unassembled WGS sequence"/>
</dbReference>
<feature type="region of interest" description="Disordered" evidence="1">
    <location>
        <begin position="269"/>
        <end position="288"/>
    </location>
</feature>
<dbReference type="RefSeq" id="XP_014655201.1">
    <property type="nucleotide sequence ID" value="XM_014799715.1"/>
</dbReference>
<feature type="region of interest" description="Disordered" evidence="1">
    <location>
        <begin position="1"/>
        <end position="47"/>
    </location>
</feature>
<name>A0A081CJE0_PSEA2</name>
<dbReference type="EMBL" id="DF830081">
    <property type="protein sequence ID" value="GAK66786.1"/>
    <property type="molecule type" value="Genomic_DNA"/>
</dbReference>
<evidence type="ECO:0000313" key="3">
    <source>
        <dbReference type="Proteomes" id="UP000053758"/>
    </source>
</evidence>
<sequence>MHGVDDDAQSAEPKQHDNIGLKRRGPQRSAVRIATPAADGEPGCRPGMRVHPTIPLETRNGPDVRVSSGIHPGLSLQFESSPCDWLKAFPPVSQEQQQRQQPMHRSYPDKPSRGAQSPVHAARGNSRGSQTFSRASAANTPAVLRDQSEHRAEIMAAHMWTCALHGPGPVLEKKGQVHQKGACRCLAWSRIACRLTTGLVNAVAERVGWLLAEASSEPSCTHRRRIYPKPNEVTALAAQNDIGSAESTTASSPITDDPLARLHAGLARRLSHPGPGHGRSRPTQMRGNLTITSWLRLRKISPSERSRTQAMASAKRACVGHVPINKTSASAGEFDRHACGCLQPPQSWLNPSKTAWPDRSKPPRCRTVYRRPVSAPAHLYRQDGVGTHTSDSGIFGYWLSSTGPGVGSRANLDPSDGRADIKNRKKGQPQSAWWAMFTSLV</sequence>
<dbReference type="AlphaFoldDB" id="A0A081CJE0"/>
<dbReference type="GeneID" id="26305838"/>
<gene>
    <name evidence="2" type="ORF">PAN0_014d5010</name>
</gene>
<protein>
    <submittedName>
        <fullName evidence="2">Uncharacterized protein</fullName>
    </submittedName>
</protein>
<keyword evidence="3" id="KW-1185">Reference proteome</keyword>
<accession>A0A081CJE0</accession>